<dbReference type="Proteomes" id="UP001174839">
    <property type="component" value="Unassembled WGS sequence"/>
</dbReference>
<keyword evidence="5" id="KW-1185">Reference proteome</keyword>
<proteinExistence type="inferred from homology"/>
<reference evidence="4" key="1">
    <citation type="submission" date="2023-06" db="EMBL/GenBank/DDBJ databases">
        <title>Robiginitalea aurantiacus sp. nov. and Algoriphagus sediminis sp. nov., isolated from coastal sediment.</title>
        <authorList>
            <person name="Zhou Z.Y."/>
            <person name="An J."/>
            <person name="Jia Y.W."/>
            <person name="Du Z.J."/>
        </authorList>
    </citation>
    <scope>NUCLEOTIDE SEQUENCE</scope>
    <source>
        <strain evidence="4">M39</strain>
    </source>
</reference>
<sequence length="129" mass="14907">MNTFHINVTVAPEHLDDLNHVNNVQYLEWVQQVSKAHWQKLSLPEWDMHYIWVVHSHLIRYHQPAFLGEELVISTFIKAAKGAKSERHVHITRKGMEPPLVTCETIWVLLDAKSGKPVRVPAEMISALE</sequence>
<name>A0ABT7WG73_9FLAO</name>
<dbReference type="PANTHER" id="PTHR31793:SF27">
    <property type="entry name" value="NOVEL THIOESTERASE SUPERFAMILY DOMAIN AND SAPOSIN A-TYPE DOMAIN CONTAINING PROTEIN (0610012H03RIK)"/>
    <property type="match status" value="1"/>
</dbReference>
<dbReference type="PANTHER" id="PTHR31793">
    <property type="entry name" value="4-HYDROXYBENZOYL-COA THIOESTERASE FAMILY MEMBER"/>
    <property type="match status" value="1"/>
</dbReference>
<keyword evidence="2 4" id="KW-0378">Hydrolase</keyword>
<dbReference type="InterPro" id="IPR029069">
    <property type="entry name" value="HotDog_dom_sf"/>
</dbReference>
<evidence type="ECO:0000259" key="3">
    <source>
        <dbReference type="Pfam" id="PF01643"/>
    </source>
</evidence>
<feature type="domain" description="Acyl-ACP thioesterase N-terminal hotdog" evidence="3">
    <location>
        <begin position="8"/>
        <end position="126"/>
    </location>
</feature>
<dbReference type="Pfam" id="PF01643">
    <property type="entry name" value="Acyl-ACP_TE"/>
    <property type="match status" value="1"/>
</dbReference>
<comment type="similarity">
    <text evidence="1">Belongs to the 4-hydroxybenzoyl-CoA thioesterase family.</text>
</comment>
<gene>
    <name evidence="4" type="ORF">QU605_10580</name>
</gene>
<dbReference type="Gene3D" id="3.10.129.10">
    <property type="entry name" value="Hotdog Thioesterase"/>
    <property type="match status" value="1"/>
</dbReference>
<evidence type="ECO:0000313" key="4">
    <source>
        <dbReference type="EMBL" id="MDM9631920.1"/>
    </source>
</evidence>
<dbReference type="EMBL" id="JAUDUY010000004">
    <property type="protein sequence ID" value="MDM9631920.1"/>
    <property type="molecule type" value="Genomic_DNA"/>
</dbReference>
<dbReference type="EC" id="3.1.2.-" evidence="4"/>
<protein>
    <submittedName>
        <fullName evidence="4">Thioesterase family protein</fullName>
        <ecNumber evidence="4">3.1.2.-</ecNumber>
    </submittedName>
</protein>
<dbReference type="InterPro" id="IPR002864">
    <property type="entry name" value="Acyl-ACP_thioesterase_NHD"/>
</dbReference>
<dbReference type="CDD" id="cd00586">
    <property type="entry name" value="4HBT"/>
    <property type="match status" value="1"/>
</dbReference>
<dbReference type="InterPro" id="IPR050563">
    <property type="entry name" value="4-hydroxybenzoyl-CoA_TE"/>
</dbReference>
<accession>A0ABT7WG73</accession>
<evidence type="ECO:0000256" key="1">
    <source>
        <dbReference type="ARBA" id="ARBA00005953"/>
    </source>
</evidence>
<dbReference type="GO" id="GO:0016787">
    <property type="term" value="F:hydrolase activity"/>
    <property type="evidence" value="ECO:0007669"/>
    <property type="project" value="UniProtKB-KW"/>
</dbReference>
<dbReference type="RefSeq" id="WP_289725281.1">
    <property type="nucleotide sequence ID" value="NZ_JAUDUY010000004.1"/>
</dbReference>
<evidence type="ECO:0000313" key="5">
    <source>
        <dbReference type="Proteomes" id="UP001174839"/>
    </source>
</evidence>
<organism evidence="4 5">
    <name type="scientific">Robiginitalea aurantiaca</name>
    <dbReference type="NCBI Taxonomy" id="3056915"/>
    <lineage>
        <taxon>Bacteria</taxon>
        <taxon>Pseudomonadati</taxon>
        <taxon>Bacteroidota</taxon>
        <taxon>Flavobacteriia</taxon>
        <taxon>Flavobacteriales</taxon>
        <taxon>Flavobacteriaceae</taxon>
        <taxon>Robiginitalea</taxon>
    </lineage>
</organism>
<evidence type="ECO:0000256" key="2">
    <source>
        <dbReference type="ARBA" id="ARBA00022801"/>
    </source>
</evidence>
<comment type="caution">
    <text evidence="4">The sequence shown here is derived from an EMBL/GenBank/DDBJ whole genome shotgun (WGS) entry which is preliminary data.</text>
</comment>
<dbReference type="SUPFAM" id="SSF54637">
    <property type="entry name" value="Thioesterase/thiol ester dehydrase-isomerase"/>
    <property type="match status" value="1"/>
</dbReference>